<proteinExistence type="predicted"/>
<accession>A0A820NGP5</accession>
<evidence type="ECO:0000313" key="1">
    <source>
        <dbReference type="EMBL" id="CAF4388489.1"/>
    </source>
</evidence>
<gene>
    <name evidence="1" type="ORF">UXM345_LOCUS37733</name>
</gene>
<comment type="caution">
    <text evidence="1">The sequence shown here is derived from an EMBL/GenBank/DDBJ whole genome shotgun (WGS) entry which is preliminary data.</text>
</comment>
<protein>
    <submittedName>
        <fullName evidence="1">Uncharacterized protein</fullName>
    </submittedName>
</protein>
<reference evidence="1" key="1">
    <citation type="submission" date="2021-02" db="EMBL/GenBank/DDBJ databases">
        <authorList>
            <person name="Nowell W R."/>
        </authorList>
    </citation>
    <scope>NUCLEOTIDE SEQUENCE</scope>
</reference>
<dbReference type="Proteomes" id="UP000663842">
    <property type="component" value="Unassembled WGS sequence"/>
</dbReference>
<sequence>MDISPAPVAAATIPIAASVAKEVSEPALPYWLNTIFKGHQGMTNSLQHIADGFKGGLNLDVCLPGYDERFRTFNKAEILASLDSADYSKDIVFLNYRSAPDLGRLLGEDSLCADFVSVLTESRPV</sequence>
<dbReference type="AlphaFoldDB" id="A0A820NGP5"/>
<name>A0A820NGP5_9BILA</name>
<evidence type="ECO:0000313" key="2">
    <source>
        <dbReference type="Proteomes" id="UP000663842"/>
    </source>
</evidence>
<organism evidence="1 2">
    <name type="scientific">Rotaria magnacalcarata</name>
    <dbReference type="NCBI Taxonomy" id="392030"/>
    <lineage>
        <taxon>Eukaryota</taxon>
        <taxon>Metazoa</taxon>
        <taxon>Spiralia</taxon>
        <taxon>Gnathifera</taxon>
        <taxon>Rotifera</taxon>
        <taxon>Eurotatoria</taxon>
        <taxon>Bdelloidea</taxon>
        <taxon>Philodinida</taxon>
        <taxon>Philodinidae</taxon>
        <taxon>Rotaria</taxon>
    </lineage>
</organism>
<dbReference type="EMBL" id="CAJOBF010021785">
    <property type="protein sequence ID" value="CAF4388489.1"/>
    <property type="molecule type" value="Genomic_DNA"/>
</dbReference>